<dbReference type="InterPro" id="IPR042261">
    <property type="entry name" value="Lsr2-like_dimerization"/>
</dbReference>
<evidence type="ECO:0000313" key="5">
    <source>
        <dbReference type="EMBL" id="GGN66349.1"/>
    </source>
</evidence>
<name>A0ABQ2K4P3_9NOCA</name>
<evidence type="ECO:0000259" key="4">
    <source>
        <dbReference type="Pfam" id="PF23359"/>
    </source>
</evidence>
<proteinExistence type="predicted"/>
<evidence type="ECO:0000259" key="3">
    <source>
        <dbReference type="Pfam" id="PF11774"/>
    </source>
</evidence>
<accession>A0ABQ2K4P3</accession>
<feature type="region of interest" description="Disordered" evidence="2">
    <location>
        <begin position="51"/>
        <end position="82"/>
    </location>
</feature>
<dbReference type="InterPro" id="IPR024412">
    <property type="entry name" value="Lsr2_dim_dom"/>
</dbReference>
<comment type="caution">
    <text evidence="5">The sequence shown here is derived from an EMBL/GenBank/DDBJ whole genome shotgun (WGS) entry which is preliminary data.</text>
</comment>
<dbReference type="InterPro" id="IPR036625">
    <property type="entry name" value="E3-bd_dom_sf"/>
</dbReference>
<organism evidence="5 6">
    <name type="scientific">Nocardia rhizosphaerihabitans</name>
    <dbReference type="NCBI Taxonomy" id="1691570"/>
    <lineage>
        <taxon>Bacteria</taxon>
        <taxon>Bacillati</taxon>
        <taxon>Actinomycetota</taxon>
        <taxon>Actinomycetes</taxon>
        <taxon>Mycobacteriales</taxon>
        <taxon>Nocardiaceae</taxon>
        <taxon>Nocardia</taxon>
    </lineage>
</organism>
<keyword evidence="6" id="KW-1185">Reference proteome</keyword>
<feature type="domain" description="Lsr2 DNA-binding" evidence="4">
    <location>
        <begin position="78"/>
        <end position="113"/>
    </location>
</feature>
<sequence>MARKVVVNIVDDIDGTTPATETVTFGVDGALYEIDLSDNNAAKLRDTMEQWVPHARKTGRTAKSTSRTIPSPAKPARNRNDLTAIRTWAAENGHKVSARGRIAAEIVDAYNEAVA</sequence>
<evidence type="ECO:0000256" key="2">
    <source>
        <dbReference type="SAM" id="MobiDB-lite"/>
    </source>
</evidence>
<evidence type="ECO:0000256" key="1">
    <source>
        <dbReference type="ARBA" id="ARBA00023125"/>
    </source>
</evidence>
<dbReference type="Pfam" id="PF23359">
    <property type="entry name" value="Lsr2_DNA-bd"/>
    <property type="match status" value="1"/>
</dbReference>
<dbReference type="Gene3D" id="4.10.320.10">
    <property type="entry name" value="E3-binding domain"/>
    <property type="match status" value="1"/>
</dbReference>
<keyword evidence="1" id="KW-0238">DNA-binding</keyword>
<dbReference type="EMBL" id="BMNE01000001">
    <property type="protein sequence ID" value="GGN66349.1"/>
    <property type="molecule type" value="Genomic_DNA"/>
</dbReference>
<evidence type="ECO:0000313" key="6">
    <source>
        <dbReference type="Proteomes" id="UP000658127"/>
    </source>
</evidence>
<dbReference type="InterPro" id="IPR055370">
    <property type="entry name" value="Lsr2_DNA-bd"/>
</dbReference>
<dbReference type="RefSeq" id="WP_189022633.1">
    <property type="nucleotide sequence ID" value="NZ_BMNE01000001.1"/>
</dbReference>
<protein>
    <submittedName>
        <fullName evidence="5">Protein lsr2</fullName>
    </submittedName>
</protein>
<feature type="domain" description="Lsr2 dimerization" evidence="3">
    <location>
        <begin position="1"/>
        <end position="59"/>
    </location>
</feature>
<reference evidence="6" key="1">
    <citation type="journal article" date="2019" name="Int. J. Syst. Evol. Microbiol.">
        <title>The Global Catalogue of Microorganisms (GCM) 10K type strain sequencing project: providing services to taxonomists for standard genome sequencing and annotation.</title>
        <authorList>
            <consortium name="The Broad Institute Genomics Platform"/>
            <consortium name="The Broad Institute Genome Sequencing Center for Infectious Disease"/>
            <person name="Wu L."/>
            <person name="Ma J."/>
        </authorList>
    </citation>
    <scope>NUCLEOTIDE SEQUENCE [LARGE SCALE GENOMIC DNA]</scope>
    <source>
        <strain evidence="6">CGMCC 4.7329</strain>
    </source>
</reference>
<gene>
    <name evidence="5" type="ORF">GCM10011610_01220</name>
</gene>
<dbReference type="Pfam" id="PF11774">
    <property type="entry name" value="Lsr2"/>
    <property type="match status" value="1"/>
</dbReference>
<dbReference type="Proteomes" id="UP000658127">
    <property type="component" value="Unassembled WGS sequence"/>
</dbReference>
<dbReference type="Gene3D" id="3.30.60.230">
    <property type="entry name" value="Lsr2, dimerization domain"/>
    <property type="match status" value="1"/>
</dbReference>